<evidence type="ECO:0000313" key="2">
    <source>
        <dbReference type="Proteomes" id="UP001459204"/>
    </source>
</evidence>
<accession>A0ABU9IYC5</accession>
<sequence length="199" mass="22449">MSRSVEDPLKTIYLDREFIANLYEQETGNQPETKISTSETLHATAKIPLFSGGASSAETRTYSVSIRGMLEALKAKLSTFPDEAQIELEHDKPSVYMWVSGVLSINVLKRSRKMQSEKTGRQENVVLAEVPYYALEKSKYKFALIPSEDYFQSGFRGLRELHNTVLGPIDLPVNALLRVVSAQTNFNQWIAIPLIIYES</sequence>
<organism evidence="1 2">
    <name type="scientific">Pseudoxanthomonas putridarboris</name>
    <dbReference type="NCBI Taxonomy" id="752605"/>
    <lineage>
        <taxon>Bacteria</taxon>
        <taxon>Pseudomonadati</taxon>
        <taxon>Pseudomonadota</taxon>
        <taxon>Gammaproteobacteria</taxon>
        <taxon>Lysobacterales</taxon>
        <taxon>Lysobacteraceae</taxon>
        <taxon>Pseudoxanthomonas</taxon>
    </lineage>
</organism>
<dbReference type="EMBL" id="JBBWWT010000001">
    <property type="protein sequence ID" value="MEL1263508.1"/>
    <property type="molecule type" value="Genomic_DNA"/>
</dbReference>
<gene>
    <name evidence="1" type="ORF">AAD027_03855</name>
</gene>
<name>A0ABU9IYC5_9GAMM</name>
<dbReference type="Proteomes" id="UP001459204">
    <property type="component" value="Unassembled WGS sequence"/>
</dbReference>
<proteinExistence type="predicted"/>
<protein>
    <recommendedName>
        <fullName evidence="3">GyrI-like small molecule binding domain-containing protein</fullName>
    </recommendedName>
</protein>
<evidence type="ECO:0008006" key="3">
    <source>
        <dbReference type="Google" id="ProtNLM"/>
    </source>
</evidence>
<comment type="caution">
    <text evidence="1">The sequence shown here is derived from an EMBL/GenBank/DDBJ whole genome shotgun (WGS) entry which is preliminary data.</text>
</comment>
<reference evidence="1 2" key="1">
    <citation type="submission" date="2024-04" db="EMBL/GenBank/DDBJ databases">
        <title>Draft genome sequence of Pseudoxanthomonas putridarboris WD12.</title>
        <authorList>
            <person name="Oh J."/>
        </authorList>
    </citation>
    <scope>NUCLEOTIDE SEQUENCE [LARGE SCALE GENOMIC DNA]</scope>
    <source>
        <strain evidence="1 2">WD12</strain>
    </source>
</reference>
<keyword evidence="2" id="KW-1185">Reference proteome</keyword>
<dbReference type="RefSeq" id="WP_341724679.1">
    <property type="nucleotide sequence ID" value="NZ_JBBWWT010000001.1"/>
</dbReference>
<evidence type="ECO:0000313" key="1">
    <source>
        <dbReference type="EMBL" id="MEL1263508.1"/>
    </source>
</evidence>